<sequence>MHQQTFGPLTLWQFDHLATQSHLRHFVSDRRGGMSHEHLGALNLSFRVGDAPAHVEANRARVAEAMGVTPDRLFIPQQTHSAVVAVVDKETRPEALAETDGLVTSTPGVCIAVLAADCVPIVLYDPVRHVAAAVHAGWRGTVGRILTNALRTMQDHFGTHPAAVLAGIGPSISAEVYEVGPEVVEEVNAALGEGFVRPHQTVPEKGYVDLWNANRHQLLALGVRPESIEVAGICTYQHHDQFFSARRSRNNTGRFSAGIVLQPR</sequence>
<evidence type="ECO:0000256" key="1">
    <source>
        <dbReference type="ARBA" id="ARBA00000553"/>
    </source>
</evidence>
<evidence type="ECO:0000313" key="12">
    <source>
        <dbReference type="Proteomes" id="UP000198510"/>
    </source>
</evidence>
<dbReference type="OrthoDB" id="4279at2"/>
<dbReference type="InterPro" id="IPR011324">
    <property type="entry name" value="Cytotoxic_necrot_fac-like_cat"/>
</dbReference>
<keyword evidence="6" id="KW-0862">Zinc</keyword>
<dbReference type="GO" id="GO:0017061">
    <property type="term" value="F:S-methyl-5-thioadenosine phosphorylase activity"/>
    <property type="evidence" value="ECO:0007669"/>
    <property type="project" value="UniProtKB-EC"/>
</dbReference>
<evidence type="ECO:0000256" key="9">
    <source>
        <dbReference type="ARBA" id="ARBA00049893"/>
    </source>
</evidence>
<dbReference type="AlphaFoldDB" id="A0A1G9BAE1"/>
<dbReference type="GO" id="GO:0016787">
    <property type="term" value="F:hydrolase activity"/>
    <property type="evidence" value="ECO:0007669"/>
    <property type="project" value="UniProtKB-KW"/>
</dbReference>
<gene>
    <name evidence="11" type="ORF">SAMN05421823_102563</name>
</gene>
<dbReference type="CDD" id="cd16833">
    <property type="entry name" value="YfiH"/>
    <property type="match status" value="1"/>
</dbReference>
<organism evidence="11 12">
    <name type="scientific">Catalinimonas alkaloidigena</name>
    <dbReference type="NCBI Taxonomy" id="1075417"/>
    <lineage>
        <taxon>Bacteria</taxon>
        <taxon>Pseudomonadati</taxon>
        <taxon>Bacteroidota</taxon>
        <taxon>Cytophagia</taxon>
        <taxon>Cytophagales</taxon>
        <taxon>Catalimonadaceae</taxon>
        <taxon>Catalinimonas</taxon>
    </lineage>
</organism>
<dbReference type="Gene3D" id="3.60.140.10">
    <property type="entry name" value="CNF1/YfiH-like putative cysteine hydrolases"/>
    <property type="match status" value="1"/>
</dbReference>
<evidence type="ECO:0000256" key="3">
    <source>
        <dbReference type="ARBA" id="ARBA00022679"/>
    </source>
</evidence>
<proteinExistence type="inferred from homology"/>
<evidence type="ECO:0000313" key="11">
    <source>
        <dbReference type="EMBL" id="SDK36491.1"/>
    </source>
</evidence>
<dbReference type="PANTHER" id="PTHR30616">
    <property type="entry name" value="UNCHARACTERIZED PROTEIN YFIH"/>
    <property type="match status" value="1"/>
</dbReference>
<evidence type="ECO:0000256" key="5">
    <source>
        <dbReference type="ARBA" id="ARBA00022801"/>
    </source>
</evidence>
<dbReference type="GO" id="GO:0005507">
    <property type="term" value="F:copper ion binding"/>
    <property type="evidence" value="ECO:0007669"/>
    <property type="project" value="TreeGrafter"/>
</dbReference>
<evidence type="ECO:0000256" key="8">
    <source>
        <dbReference type="ARBA" id="ARBA00048968"/>
    </source>
</evidence>
<keyword evidence="5" id="KW-0378">Hydrolase</keyword>
<dbReference type="RefSeq" id="WP_089680320.1">
    <property type="nucleotide sequence ID" value="NZ_FNFO01000002.1"/>
</dbReference>
<comment type="catalytic activity">
    <reaction evidence="1">
        <text>inosine + phosphate = alpha-D-ribose 1-phosphate + hypoxanthine</text>
        <dbReference type="Rhea" id="RHEA:27646"/>
        <dbReference type="ChEBI" id="CHEBI:17368"/>
        <dbReference type="ChEBI" id="CHEBI:17596"/>
        <dbReference type="ChEBI" id="CHEBI:43474"/>
        <dbReference type="ChEBI" id="CHEBI:57720"/>
        <dbReference type="EC" id="2.4.2.1"/>
    </reaction>
    <physiologicalReaction direction="left-to-right" evidence="1">
        <dbReference type="Rhea" id="RHEA:27647"/>
    </physiologicalReaction>
</comment>
<accession>A0A1G9BAE1</accession>
<dbReference type="SUPFAM" id="SSF64438">
    <property type="entry name" value="CNF1/YfiH-like putative cysteine hydrolases"/>
    <property type="match status" value="1"/>
</dbReference>
<reference evidence="11 12" key="1">
    <citation type="submission" date="2016-10" db="EMBL/GenBank/DDBJ databases">
        <authorList>
            <person name="de Groot N.N."/>
        </authorList>
    </citation>
    <scope>NUCLEOTIDE SEQUENCE [LARGE SCALE GENOMIC DNA]</scope>
    <source>
        <strain evidence="11 12">DSM 25186</strain>
    </source>
</reference>
<dbReference type="EMBL" id="FNFO01000002">
    <property type="protein sequence ID" value="SDK36491.1"/>
    <property type="molecule type" value="Genomic_DNA"/>
</dbReference>
<name>A0A1G9BAE1_9BACT</name>
<evidence type="ECO:0000256" key="10">
    <source>
        <dbReference type="RuleBase" id="RU361274"/>
    </source>
</evidence>
<dbReference type="STRING" id="1075417.SAMN05421823_102563"/>
<comment type="catalytic activity">
    <reaction evidence="7">
        <text>adenosine + H2O + H(+) = inosine + NH4(+)</text>
        <dbReference type="Rhea" id="RHEA:24408"/>
        <dbReference type="ChEBI" id="CHEBI:15377"/>
        <dbReference type="ChEBI" id="CHEBI:15378"/>
        <dbReference type="ChEBI" id="CHEBI:16335"/>
        <dbReference type="ChEBI" id="CHEBI:17596"/>
        <dbReference type="ChEBI" id="CHEBI:28938"/>
        <dbReference type="EC" id="3.5.4.4"/>
    </reaction>
    <physiologicalReaction direction="left-to-right" evidence="7">
        <dbReference type="Rhea" id="RHEA:24409"/>
    </physiologicalReaction>
</comment>
<comment type="similarity">
    <text evidence="2 10">Belongs to the purine nucleoside phosphorylase YfiH/LACC1 family.</text>
</comment>
<dbReference type="Proteomes" id="UP000198510">
    <property type="component" value="Unassembled WGS sequence"/>
</dbReference>
<dbReference type="InterPro" id="IPR003730">
    <property type="entry name" value="Cu_polyphenol_OxRdtase"/>
</dbReference>
<dbReference type="Pfam" id="PF02578">
    <property type="entry name" value="Cu-oxidase_4"/>
    <property type="match status" value="1"/>
</dbReference>
<keyword evidence="4" id="KW-0479">Metal-binding</keyword>
<evidence type="ECO:0000256" key="4">
    <source>
        <dbReference type="ARBA" id="ARBA00022723"/>
    </source>
</evidence>
<evidence type="ECO:0000256" key="6">
    <source>
        <dbReference type="ARBA" id="ARBA00022833"/>
    </source>
</evidence>
<comment type="catalytic activity">
    <reaction evidence="8">
        <text>adenosine + phosphate = alpha-D-ribose 1-phosphate + adenine</text>
        <dbReference type="Rhea" id="RHEA:27642"/>
        <dbReference type="ChEBI" id="CHEBI:16335"/>
        <dbReference type="ChEBI" id="CHEBI:16708"/>
        <dbReference type="ChEBI" id="CHEBI:43474"/>
        <dbReference type="ChEBI" id="CHEBI:57720"/>
        <dbReference type="EC" id="2.4.2.1"/>
    </reaction>
    <physiologicalReaction direction="left-to-right" evidence="8">
        <dbReference type="Rhea" id="RHEA:27643"/>
    </physiologicalReaction>
</comment>
<keyword evidence="3" id="KW-0808">Transferase</keyword>
<dbReference type="PANTHER" id="PTHR30616:SF2">
    <property type="entry name" value="PURINE NUCLEOSIDE PHOSPHORYLASE LACC1"/>
    <property type="match status" value="1"/>
</dbReference>
<dbReference type="InterPro" id="IPR038371">
    <property type="entry name" value="Cu_polyphenol_OxRdtase_sf"/>
</dbReference>
<evidence type="ECO:0000256" key="2">
    <source>
        <dbReference type="ARBA" id="ARBA00007353"/>
    </source>
</evidence>
<evidence type="ECO:0000256" key="7">
    <source>
        <dbReference type="ARBA" id="ARBA00047989"/>
    </source>
</evidence>
<protein>
    <recommendedName>
        <fullName evidence="10">Purine nucleoside phosphorylase</fullName>
    </recommendedName>
</protein>
<keyword evidence="12" id="KW-1185">Reference proteome</keyword>
<comment type="catalytic activity">
    <reaction evidence="9">
        <text>S-methyl-5'-thioadenosine + phosphate = 5-(methylsulfanyl)-alpha-D-ribose 1-phosphate + adenine</text>
        <dbReference type="Rhea" id="RHEA:11852"/>
        <dbReference type="ChEBI" id="CHEBI:16708"/>
        <dbReference type="ChEBI" id="CHEBI:17509"/>
        <dbReference type="ChEBI" id="CHEBI:43474"/>
        <dbReference type="ChEBI" id="CHEBI:58533"/>
        <dbReference type="EC" id="2.4.2.28"/>
    </reaction>
    <physiologicalReaction direction="left-to-right" evidence="9">
        <dbReference type="Rhea" id="RHEA:11853"/>
    </physiologicalReaction>
</comment>
<dbReference type="NCBIfam" id="TIGR00726">
    <property type="entry name" value="peptidoglycan editing factor PgeF"/>
    <property type="match status" value="1"/>
</dbReference>